<dbReference type="Gene3D" id="3.40.50.150">
    <property type="entry name" value="Vaccinia Virus protein VP39"/>
    <property type="match status" value="1"/>
</dbReference>
<feature type="binding site" evidence="6">
    <location>
        <position position="131"/>
    </location>
    <ligand>
        <name>S-adenosyl-L-methionine</name>
        <dbReference type="ChEBI" id="CHEBI:59789"/>
    </ligand>
</feature>
<dbReference type="HAMAP" id="MF_01007">
    <property type="entry name" value="16SrRNA_methyltr_H"/>
    <property type="match status" value="1"/>
</dbReference>
<dbReference type="SUPFAM" id="SSF81799">
    <property type="entry name" value="Putative methyltransferase TM0872, insert domain"/>
    <property type="match status" value="1"/>
</dbReference>
<evidence type="ECO:0000256" key="6">
    <source>
        <dbReference type="HAMAP-Rule" id="MF_01007"/>
    </source>
</evidence>
<feature type="binding site" evidence="6">
    <location>
        <position position="150"/>
    </location>
    <ligand>
        <name>S-adenosyl-L-methionine</name>
        <dbReference type="ChEBI" id="CHEBI:59789"/>
    </ligand>
</feature>
<evidence type="ECO:0000256" key="5">
    <source>
        <dbReference type="ARBA" id="ARBA00022691"/>
    </source>
</evidence>
<dbReference type="PANTHER" id="PTHR11265:SF0">
    <property type="entry name" value="12S RRNA N4-METHYLCYTIDINE METHYLTRANSFERASE"/>
    <property type="match status" value="1"/>
</dbReference>
<dbReference type="EMBL" id="JAAWUZ010000003">
    <property type="protein sequence ID" value="NSG29019.1"/>
    <property type="molecule type" value="Genomic_DNA"/>
</dbReference>
<name>A0ABX2GVJ4_9FIRM</name>
<comment type="function">
    <text evidence="6">Specifically methylates the N4 position of cytidine in position 1402 (C1402) of 16S rRNA.</text>
</comment>
<keyword evidence="2 6" id="KW-0698">rRNA processing</keyword>
<evidence type="ECO:0000256" key="3">
    <source>
        <dbReference type="ARBA" id="ARBA00022603"/>
    </source>
</evidence>
<keyword evidence="6" id="KW-0963">Cytoplasm</keyword>
<feature type="binding site" evidence="6">
    <location>
        <position position="157"/>
    </location>
    <ligand>
        <name>S-adenosyl-L-methionine</name>
        <dbReference type="ChEBI" id="CHEBI:59789"/>
    </ligand>
</feature>
<evidence type="ECO:0000313" key="7">
    <source>
        <dbReference type="EMBL" id="NSG29019.1"/>
    </source>
</evidence>
<dbReference type="PIRSF" id="PIRSF004486">
    <property type="entry name" value="MraW"/>
    <property type="match status" value="1"/>
</dbReference>
<dbReference type="InterPro" id="IPR029063">
    <property type="entry name" value="SAM-dependent_MTases_sf"/>
</dbReference>
<keyword evidence="8" id="KW-1185">Reference proteome</keyword>
<keyword evidence="4 6" id="KW-0808">Transferase</keyword>
<gene>
    <name evidence="6 7" type="primary">rsmH</name>
    <name evidence="7" type="ORF">HFM93_01760</name>
</gene>
<comment type="subcellular location">
    <subcellularLocation>
        <location evidence="6">Cytoplasm</location>
    </subcellularLocation>
</comment>
<dbReference type="InterPro" id="IPR023397">
    <property type="entry name" value="SAM-dep_MeTrfase_MraW_recog"/>
</dbReference>
<reference evidence="7 8" key="1">
    <citation type="journal article" date="2020" name="Cell Host Microbe">
        <title>Functional and Genomic Variation between Human-Derived Isolates of Lachnospiraceae Reveals Inter- and Intra-Species Diversity.</title>
        <authorList>
            <person name="Sorbara M.T."/>
            <person name="Littmann E.R."/>
            <person name="Fontana E."/>
            <person name="Moody T.U."/>
            <person name="Kohout C.E."/>
            <person name="Gjonbalaj M."/>
            <person name="Eaton V."/>
            <person name="Seok R."/>
            <person name="Leiner I.M."/>
            <person name="Pamer E.G."/>
        </authorList>
    </citation>
    <scope>NUCLEOTIDE SEQUENCE [LARGE SCALE GENOMIC DNA]</scope>
    <source>
        <strain evidence="7 8">MSK.14.16</strain>
    </source>
</reference>
<dbReference type="PANTHER" id="PTHR11265">
    <property type="entry name" value="S-ADENOSYL-METHYLTRANSFERASE MRAW"/>
    <property type="match status" value="1"/>
</dbReference>
<dbReference type="Pfam" id="PF01795">
    <property type="entry name" value="Methyltransf_5"/>
    <property type="match status" value="1"/>
</dbReference>
<keyword evidence="5 6" id="KW-0949">S-adenosyl-L-methionine</keyword>
<accession>A0ABX2GVJ4</accession>
<dbReference type="Proteomes" id="UP000821846">
    <property type="component" value="Unassembled WGS sequence"/>
</dbReference>
<comment type="caution">
    <text evidence="7">The sequence shown here is derived from an EMBL/GenBank/DDBJ whole genome shotgun (WGS) entry which is preliminary data.</text>
</comment>
<comment type="similarity">
    <text evidence="1 6">Belongs to the methyltransferase superfamily. RsmH family.</text>
</comment>
<evidence type="ECO:0000256" key="1">
    <source>
        <dbReference type="ARBA" id="ARBA00010396"/>
    </source>
</evidence>
<evidence type="ECO:0000313" key="8">
    <source>
        <dbReference type="Proteomes" id="UP000821846"/>
    </source>
</evidence>
<dbReference type="InterPro" id="IPR002903">
    <property type="entry name" value="RsmH"/>
</dbReference>
<evidence type="ECO:0000256" key="4">
    <source>
        <dbReference type="ARBA" id="ARBA00022679"/>
    </source>
</evidence>
<comment type="catalytic activity">
    <reaction evidence="6">
        <text>cytidine(1402) in 16S rRNA + S-adenosyl-L-methionine = N(4)-methylcytidine(1402) in 16S rRNA + S-adenosyl-L-homocysteine + H(+)</text>
        <dbReference type="Rhea" id="RHEA:42928"/>
        <dbReference type="Rhea" id="RHEA-COMP:10286"/>
        <dbReference type="Rhea" id="RHEA-COMP:10287"/>
        <dbReference type="ChEBI" id="CHEBI:15378"/>
        <dbReference type="ChEBI" id="CHEBI:57856"/>
        <dbReference type="ChEBI" id="CHEBI:59789"/>
        <dbReference type="ChEBI" id="CHEBI:74506"/>
        <dbReference type="ChEBI" id="CHEBI:82748"/>
        <dbReference type="EC" id="2.1.1.199"/>
    </reaction>
</comment>
<dbReference type="NCBIfam" id="TIGR00006">
    <property type="entry name" value="16S rRNA (cytosine(1402)-N(4))-methyltransferase RsmH"/>
    <property type="match status" value="1"/>
</dbReference>
<feature type="binding site" evidence="6">
    <location>
        <position position="101"/>
    </location>
    <ligand>
        <name>S-adenosyl-L-methionine</name>
        <dbReference type="ChEBI" id="CHEBI:59789"/>
    </ligand>
</feature>
<evidence type="ECO:0000256" key="2">
    <source>
        <dbReference type="ARBA" id="ARBA00022552"/>
    </source>
</evidence>
<sequence>MQQETPKPHKRRVRYKGKYPKKFEEKYKELNPEKYQDTVEHVIRKGNTPAGMHISIMVKEILDFLKIQPGETGFDATLGYGGHTKAMMECLHGEGHMYATDVDPEESAKTKKRLEEQGFGERILTIKLQNFCTIDEIAKEAGGFDFILADLGVSSMQIDNPKRGFSFRADGPLDLRLNQQKGISAAERLDQISREELAGMLYENSDEPYCEEIAKAITDEIRKGNRIDSTTKLRTVIENTLDFLPEKEKKDTIRKTCQRVFQALRIDVNQEFEVLYEFMEKLPDALKPGGRVAILTFHSGEDKLVKKALKAGYKAGIYSDYAKDVIRPSMQECAQNGRARSTKMRWAVKAE</sequence>
<dbReference type="Gene3D" id="1.10.150.170">
    <property type="entry name" value="Putative methyltransferase TM0872, insert domain"/>
    <property type="match status" value="1"/>
</dbReference>
<feature type="binding site" evidence="6">
    <location>
        <begin position="81"/>
        <end position="83"/>
    </location>
    <ligand>
        <name>S-adenosyl-L-methionine</name>
        <dbReference type="ChEBI" id="CHEBI:59789"/>
    </ligand>
</feature>
<dbReference type="SUPFAM" id="SSF53335">
    <property type="entry name" value="S-adenosyl-L-methionine-dependent methyltransferases"/>
    <property type="match status" value="1"/>
</dbReference>
<organism evidence="7 8">
    <name type="scientific">Faecalicatena fissicatena</name>
    <dbReference type="NCBI Taxonomy" id="290055"/>
    <lineage>
        <taxon>Bacteria</taxon>
        <taxon>Bacillati</taxon>
        <taxon>Bacillota</taxon>
        <taxon>Clostridia</taxon>
        <taxon>Lachnospirales</taxon>
        <taxon>Lachnospiraceae</taxon>
        <taxon>Faecalicatena</taxon>
    </lineage>
</organism>
<dbReference type="EC" id="2.1.1.199" evidence="6"/>
<protein>
    <recommendedName>
        <fullName evidence="6">Ribosomal RNA small subunit methyltransferase H</fullName>
        <ecNumber evidence="6">2.1.1.199</ecNumber>
    </recommendedName>
    <alternativeName>
        <fullName evidence="6">16S rRNA m(4)C1402 methyltransferase</fullName>
    </alternativeName>
    <alternativeName>
        <fullName evidence="6">rRNA (cytosine-N(4)-)-methyltransferase RsmH</fullName>
    </alternativeName>
</protein>
<keyword evidence="3 6" id="KW-0489">Methyltransferase</keyword>
<proteinExistence type="inferred from homology"/>
<dbReference type="RefSeq" id="WP_147631472.1">
    <property type="nucleotide sequence ID" value="NZ_JAAWUU010000003.1"/>
</dbReference>